<keyword evidence="1" id="KW-0732">Signal</keyword>
<reference evidence="2 3" key="1">
    <citation type="submission" date="2018-03" db="EMBL/GenBank/DDBJ databases">
        <title>Draft Genome Sequences of the Obligatory Marine Myxobacteria Enhygromyxa salina SWB007.</title>
        <authorList>
            <person name="Poehlein A."/>
            <person name="Moghaddam J.A."/>
            <person name="Harms H."/>
            <person name="Alanjari M."/>
            <person name="Koenig G.M."/>
            <person name="Daniel R."/>
            <person name="Schaeberle T.F."/>
        </authorList>
    </citation>
    <scope>NUCLEOTIDE SEQUENCE [LARGE SCALE GENOMIC DNA]</scope>
    <source>
        <strain evidence="2 3">SWB007</strain>
    </source>
</reference>
<proteinExistence type="predicted"/>
<dbReference type="PROSITE" id="PS51257">
    <property type="entry name" value="PROKAR_LIPOPROTEIN"/>
    <property type="match status" value="1"/>
</dbReference>
<gene>
    <name evidence="2" type="ORF">ENSA7_24490</name>
</gene>
<dbReference type="Proteomes" id="UP000238823">
    <property type="component" value="Unassembled WGS sequence"/>
</dbReference>
<feature type="chain" id="PRO_5015665291" description="Lipoprotein" evidence="1">
    <location>
        <begin position="26"/>
        <end position="100"/>
    </location>
</feature>
<name>A0A2S9YRQ2_9BACT</name>
<feature type="signal peptide" evidence="1">
    <location>
        <begin position="1"/>
        <end position="25"/>
    </location>
</feature>
<accession>A0A2S9YRQ2</accession>
<evidence type="ECO:0000313" key="2">
    <source>
        <dbReference type="EMBL" id="PRQ07777.1"/>
    </source>
</evidence>
<comment type="caution">
    <text evidence="2">The sequence shown here is derived from an EMBL/GenBank/DDBJ whole genome shotgun (WGS) entry which is preliminary data.</text>
</comment>
<organism evidence="2 3">
    <name type="scientific">Enhygromyxa salina</name>
    <dbReference type="NCBI Taxonomy" id="215803"/>
    <lineage>
        <taxon>Bacteria</taxon>
        <taxon>Pseudomonadati</taxon>
        <taxon>Myxococcota</taxon>
        <taxon>Polyangia</taxon>
        <taxon>Nannocystales</taxon>
        <taxon>Nannocystaceae</taxon>
        <taxon>Enhygromyxa</taxon>
    </lineage>
</organism>
<evidence type="ECO:0000313" key="3">
    <source>
        <dbReference type="Proteomes" id="UP000238823"/>
    </source>
</evidence>
<protein>
    <recommendedName>
        <fullName evidence="4">Lipoprotein</fullName>
    </recommendedName>
</protein>
<dbReference type="AlphaFoldDB" id="A0A2S9YRQ2"/>
<dbReference type="EMBL" id="PVNL01000049">
    <property type="protein sequence ID" value="PRQ07777.1"/>
    <property type="molecule type" value="Genomic_DNA"/>
</dbReference>
<evidence type="ECO:0000256" key="1">
    <source>
        <dbReference type="SAM" id="SignalP"/>
    </source>
</evidence>
<sequence length="100" mass="11034">MKKFRTLMALLALAPMLAACAPAPADVCQHVVDLMKKELGEQVDAMPEEEITKIKDNCVKEAEKEKEMKGSMEYNKQAKCVMAATSLEGLAKCEEGDKKE</sequence>
<evidence type="ECO:0008006" key="4">
    <source>
        <dbReference type="Google" id="ProtNLM"/>
    </source>
</evidence>